<organism evidence="3 4">
    <name type="scientific">Roseofilum casamattae BLCC-M143</name>
    <dbReference type="NCBI Taxonomy" id="3022442"/>
    <lineage>
        <taxon>Bacteria</taxon>
        <taxon>Bacillati</taxon>
        <taxon>Cyanobacteriota</taxon>
        <taxon>Cyanophyceae</taxon>
        <taxon>Desertifilales</taxon>
        <taxon>Desertifilaceae</taxon>
        <taxon>Roseofilum</taxon>
        <taxon>Roseofilum casamattae</taxon>
    </lineage>
</organism>
<dbReference type="RefSeq" id="WP_283756836.1">
    <property type="nucleotide sequence ID" value="NZ_JAQOSQ010000002.1"/>
</dbReference>
<name>A0ABT7BV73_9CYAN</name>
<gene>
    <name evidence="3" type="ORF">PMH09_03165</name>
</gene>
<evidence type="ECO:0000256" key="1">
    <source>
        <dbReference type="SAM" id="MobiDB-lite"/>
    </source>
</evidence>
<dbReference type="Gene3D" id="1.25.40.10">
    <property type="entry name" value="Tetratricopeptide repeat domain"/>
    <property type="match status" value="1"/>
</dbReference>
<evidence type="ECO:0000313" key="3">
    <source>
        <dbReference type="EMBL" id="MDJ1182183.1"/>
    </source>
</evidence>
<proteinExistence type="predicted"/>
<dbReference type="EMBL" id="JAQOSQ010000002">
    <property type="protein sequence ID" value="MDJ1182183.1"/>
    <property type="molecule type" value="Genomic_DNA"/>
</dbReference>
<feature type="transmembrane region" description="Helical" evidence="2">
    <location>
        <begin position="7"/>
        <end position="28"/>
    </location>
</feature>
<reference evidence="3 4" key="1">
    <citation type="submission" date="2023-01" db="EMBL/GenBank/DDBJ databases">
        <title>Novel diversity within Roseofilum (Cyanobacteria; Desertifilaceae) from marine benthic mats with descriptions of four novel species.</title>
        <authorList>
            <person name="Wang Y."/>
            <person name="Berthold D.E."/>
            <person name="Hu J."/>
            <person name="Lefler F.W."/>
            <person name="Laughinghouse H.D. IV."/>
        </authorList>
    </citation>
    <scope>NUCLEOTIDE SEQUENCE [LARGE SCALE GENOMIC DNA]</scope>
    <source>
        <strain evidence="3 4">BLCC-M143</strain>
    </source>
</reference>
<keyword evidence="2" id="KW-0472">Membrane</keyword>
<dbReference type="SUPFAM" id="SSF48452">
    <property type="entry name" value="TPR-like"/>
    <property type="match status" value="1"/>
</dbReference>
<comment type="caution">
    <text evidence="3">The sequence shown here is derived from an EMBL/GenBank/DDBJ whole genome shotgun (WGS) entry which is preliminary data.</text>
</comment>
<feature type="compositionally biased region" description="Polar residues" evidence="1">
    <location>
        <begin position="119"/>
        <end position="141"/>
    </location>
</feature>
<keyword evidence="2" id="KW-0812">Transmembrane</keyword>
<evidence type="ECO:0000256" key="2">
    <source>
        <dbReference type="SAM" id="Phobius"/>
    </source>
</evidence>
<evidence type="ECO:0000313" key="4">
    <source>
        <dbReference type="Proteomes" id="UP001232992"/>
    </source>
</evidence>
<keyword evidence="2" id="KW-1133">Transmembrane helix</keyword>
<keyword evidence="4" id="KW-1185">Reference proteome</keyword>
<protein>
    <submittedName>
        <fullName evidence="3">Tetratricopeptide repeat protein</fullName>
    </submittedName>
</protein>
<accession>A0ABT7BV73</accession>
<dbReference type="Proteomes" id="UP001232992">
    <property type="component" value="Unassembled WGS sequence"/>
</dbReference>
<sequence length="141" mass="15579">MDKLKRVLVFVSAIAFMGSTAFGMIALWRDVANSEGAGSYGHDRPLSPEEQLAQQARGYEAVLQREPENRVALEGLVATRLQLNDLENAVTPLQTLADLYPETQEYQELIGQLEEEIAQRQSSSPNTNTVDVELTPTESSN</sequence>
<feature type="region of interest" description="Disordered" evidence="1">
    <location>
        <begin position="117"/>
        <end position="141"/>
    </location>
</feature>
<dbReference type="InterPro" id="IPR011990">
    <property type="entry name" value="TPR-like_helical_dom_sf"/>
</dbReference>